<keyword evidence="4" id="KW-1185">Reference proteome</keyword>
<proteinExistence type="predicted"/>
<evidence type="ECO:0000313" key="4">
    <source>
        <dbReference type="Proteomes" id="UP000030765"/>
    </source>
</evidence>
<accession>A0A084VWV3</accession>
<dbReference type="VEuPathDB" id="VectorBase:ASIC010148"/>
<gene>
    <name evidence="2" type="ORF">ZHAS_00010148</name>
</gene>
<feature type="chain" id="PRO_5001784044" evidence="1">
    <location>
        <begin position="18"/>
        <end position="71"/>
    </location>
</feature>
<organism evidence="2">
    <name type="scientific">Anopheles sinensis</name>
    <name type="common">Mosquito</name>
    <dbReference type="NCBI Taxonomy" id="74873"/>
    <lineage>
        <taxon>Eukaryota</taxon>
        <taxon>Metazoa</taxon>
        <taxon>Ecdysozoa</taxon>
        <taxon>Arthropoda</taxon>
        <taxon>Hexapoda</taxon>
        <taxon>Insecta</taxon>
        <taxon>Pterygota</taxon>
        <taxon>Neoptera</taxon>
        <taxon>Endopterygota</taxon>
        <taxon>Diptera</taxon>
        <taxon>Nematocera</taxon>
        <taxon>Culicoidea</taxon>
        <taxon>Culicidae</taxon>
        <taxon>Anophelinae</taxon>
        <taxon>Anopheles</taxon>
    </lineage>
</organism>
<dbReference type="STRING" id="74873.A0A084VWV3"/>
<evidence type="ECO:0000313" key="3">
    <source>
        <dbReference type="EnsemblMetazoa" id="ASIC010148-PA"/>
    </source>
</evidence>
<evidence type="ECO:0000313" key="2">
    <source>
        <dbReference type="EMBL" id="KFB42447.1"/>
    </source>
</evidence>
<feature type="signal peptide" evidence="1">
    <location>
        <begin position="1"/>
        <end position="17"/>
    </location>
</feature>
<evidence type="ECO:0000256" key="1">
    <source>
        <dbReference type="SAM" id="SignalP"/>
    </source>
</evidence>
<dbReference type="AlphaFoldDB" id="A0A084VWV3"/>
<sequence length="71" mass="7207">MAFKFVLLATLVAAASAGLLPAAHHGSIATSHSTIQHHAAPAVHHVGAIHAARLCTNTSPPSSRPSLSPRS</sequence>
<reference evidence="2 4" key="1">
    <citation type="journal article" date="2014" name="BMC Genomics">
        <title>Genome sequence of Anopheles sinensis provides insight into genetics basis of mosquito competence for malaria parasites.</title>
        <authorList>
            <person name="Zhou D."/>
            <person name="Zhang D."/>
            <person name="Ding G."/>
            <person name="Shi L."/>
            <person name="Hou Q."/>
            <person name="Ye Y."/>
            <person name="Xu Y."/>
            <person name="Zhou H."/>
            <person name="Xiong C."/>
            <person name="Li S."/>
            <person name="Yu J."/>
            <person name="Hong S."/>
            <person name="Yu X."/>
            <person name="Zou P."/>
            <person name="Chen C."/>
            <person name="Chang X."/>
            <person name="Wang W."/>
            <person name="Lv Y."/>
            <person name="Sun Y."/>
            <person name="Ma L."/>
            <person name="Shen B."/>
            <person name="Zhu C."/>
        </authorList>
    </citation>
    <scope>NUCLEOTIDE SEQUENCE [LARGE SCALE GENOMIC DNA]</scope>
</reference>
<name>A0A084VWV3_ANOSI</name>
<dbReference type="EnsemblMetazoa" id="ASIC010148-RA">
    <property type="protein sequence ID" value="ASIC010148-PA"/>
    <property type="gene ID" value="ASIC010148"/>
</dbReference>
<protein>
    <submittedName>
        <fullName evidence="2 3">Uncharacterized protein</fullName>
    </submittedName>
</protein>
<reference evidence="3" key="2">
    <citation type="submission" date="2020-05" db="UniProtKB">
        <authorList>
            <consortium name="EnsemblMetazoa"/>
        </authorList>
    </citation>
    <scope>IDENTIFICATION</scope>
</reference>
<dbReference type="OMA" id="TSHATIQ"/>
<dbReference type="Proteomes" id="UP000030765">
    <property type="component" value="Unassembled WGS sequence"/>
</dbReference>
<dbReference type="EMBL" id="KE525185">
    <property type="protein sequence ID" value="KFB42447.1"/>
    <property type="molecule type" value="Genomic_DNA"/>
</dbReference>
<dbReference type="EMBL" id="ATLV01017757">
    <property type="status" value="NOT_ANNOTATED_CDS"/>
    <property type="molecule type" value="Genomic_DNA"/>
</dbReference>
<keyword evidence="1" id="KW-0732">Signal</keyword>